<evidence type="ECO:0000256" key="3">
    <source>
        <dbReference type="ARBA" id="ARBA00023163"/>
    </source>
</evidence>
<dbReference type="SMART" id="SM00866">
    <property type="entry name" value="UTRA"/>
    <property type="match status" value="1"/>
</dbReference>
<dbReference type="CDD" id="cd07377">
    <property type="entry name" value="WHTH_GntR"/>
    <property type="match status" value="1"/>
</dbReference>
<dbReference type="InterPro" id="IPR036388">
    <property type="entry name" value="WH-like_DNA-bd_sf"/>
</dbReference>
<keyword evidence="6" id="KW-1185">Reference proteome</keyword>
<dbReference type="Gene3D" id="1.10.10.10">
    <property type="entry name" value="Winged helix-like DNA-binding domain superfamily/Winged helix DNA-binding domain"/>
    <property type="match status" value="1"/>
</dbReference>
<dbReference type="PANTHER" id="PTHR44846:SF17">
    <property type="entry name" value="GNTR-FAMILY TRANSCRIPTIONAL REGULATOR"/>
    <property type="match status" value="1"/>
</dbReference>
<dbReference type="GO" id="GO:0045892">
    <property type="term" value="P:negative regulation of DNA-templated transcription"/>
    <property type="evidence" value="ECO:0007669"/>
    <property type="project" value="TreeGrafter"/>
</dbReference>
<dbReference type="Proteomes" id="UP000190625">
    <property type="component" value="Unassembled WGS sequence"/>
</dbReference>
<evidence type="ECO:0000256" key="1">
    <source>
        <dbReference type="ARBA" id="ARBA00023015"/>
    </source>
</evidence>
<dbReference type="InterPro" id="IPR028978">
    <property type="entry name" value="Chorismate_lyase_/UTRA_dom_sf"/>
</dbReference>
<dbReference type="OrthoDB" id="457376at2"/>
<evidence type="ECO:0000259" key="4">
    <source>
        <dbReference type="PROSITE" id="PS50949"/>
    </source>
</evidence>
<keyword evidence="1" id="KW-0805">Transcription regulation</keyword>
<name>A0A1T4JN30_9FIRM</name>
<dbReference type="Pfam" id="PF07702">
    <property type="entry name" value="UTRA"/>
    <property type="match status" value="1"/>
</dbReference>
<reference evidence="6" key="1">
    <citation type="submission" date="2017-02" db="EMBL/GenBank/DDBJ databases">
        <authorList>
            <person name="Varghese N."/>
            <person name="Submissions S."/>
        </authorList>
    </citation>
    <scope>NUCLEOTIDE SEQUENCE [LARGE SCALE GENOMIC DNA]</scope>
    <source>
        <strain evidence="6">ATCC BAA-73</strain>
    </source>
</reference>
<dbReference type="InterPro" id="IPR036390">
    <property type="entry name" value="WH_DNA-bd_sf"/>
</dbReference>
<evidence type="ECO:0000313" key="5">
    <source>
        <dbReference type="EMBL" id="SJZ31569.1"/>
    </source>
</evidence>
<dbReference type="PROSITE" id="PS50949">
    <property type="entry name" value="HTH_GNTR"/>
    <property type="match status" value="1"/>
</dbReference>
<dbReference type="InterPro" id="IPR050679">
    <property type="entry name" value="Bact_HTH_transcr_reg"/>
</dbReference>
<gene>
    <name evidence="5" type="ORF">SAMN02745118_00246</name>
</gene>
<dbReference type="PRINTS" id="PR00035">
    <property type="entry name" value="HTHGNTR"/>
</dbReference>
<organism evidence="5 6">
    <name type="scientific">Selenihalanaerobacter shriftii</name>
    <dbReference type="NCBI Taxonomy" id="142842"/>
    <lineage>
        <taxon>Bacteria</taxon>
        <taxon>Bacillati</taxon>
        <taxon>Bacillota</taxon>
        <taxon>Clostridia</taxon>
        <taxon>Halanaerobiales</taxon>
        <taxon>Halobacteroidaceae</taxon>
        <taxon>Selenihalanaerobacter</taxon>
    </lineage>
</organism>
<dbReference type="AlphaFoldDB" id="A0A1T4JN30"/>
<dbReference type="SUPFAM" id="SSF46785">
    <property type="entry name" value="Winged helix' DNA-binding domain"/>
    <property type="match status" value="1"/>
</dbReference>
<keyword evidence="2" id="KW-0238">DNA-binding</keyword>
<evidence type="ECO:0000256" key="2">
    <source>
        <dbReference type="ARBA" id="ARBA00023125"/>
    </source>
</evidence>
<dbReference type="InterPro" id="IPR011663">
    <property type="entry name" value="UTRA"/>
</dbReference>
<dbReference type="STRING" id="142842.SAMN02745118_00246"/>
<protein>
    <submittedName>
        <fullName evidence="5">GntR family transcriptional regulator</fullName>
    </submittedName>
</protein>
<dbReference type="GO" id="GO:0003677">
    <property type="term" value="F:DNA binding"/>
    <property type="evidence" value="ECO:0007669"/>
    <property type="project" value="UniProtKB-KW"/>
</dbReference>
<dbReference type="GO" id="GO:0003700">
    <property type="term" value="F:DNA-binding transcription factor activity"/>
    <property type="evidence" value="ECO:0007669"/>
    <property type="project" value="InterPro"/>
</dbReference>
<proteinExistence type="predicted"/>
<dbReference type="EMBL" id="FUWM01000003">
    <property type="protein sequence ID" value="SJZ31569.1"/>
    <property type="molecule type" value="Genomic_DNA"/>
</dbReference>
<accession>A0A1T4JN30</accession>
<evidence type="ECO:0000313" key="6">
    <source>
        <dbReference type="Proteomes" id="UP000190625"/>
    </source>
</evidence>
<dbReference type="RefSeq" id="WP_078808771.1">
    <property type="nucleotide sequence ID" value="NZ_FUWM01000003.1"/>
</dbReference>
<dbReference type="SUPFAM" id="SSF64288">
    <property type="entry name" value="Chorismate lyase-like"/>
    <property type="match status" value="1"/>
</dbReference>
<dbReference type="SMART" id="SM00345">
    <property type="entry name" value="HTH_GNTR"/>
    <property type="match status" value="1"/>
</dbReference>
<dbReference type="InterPro" id="IPR000524">
    <property type="entry name" value="Tscrpt_reg_HTH_GntR"/>
</dbReference>
<dbReference type="PANTHER" id="PTHR44846">
    <property type="entry name" value="MANNOSYL-D-GLYCERATE TRANSPORT/METABOLISM SYSTEM REPRESSOR MNGR-RELATED"/>
    <property type="match status" value="1"/>
</dbReference>
<dbReference type="Pfam" id="PF00392">
    <property type="entry name" value="GntR"/>
    <property type="match status" value="1"/>
</dbReference>
<feature type="domain" description="HTH gntR-type" evidence="4">
    <location>
        <begin position="9"/>
        <end position="76"/>
    </location>
</feature>
<keyword evidence="3" id="KW-0804">Transcription</keyword>
<sequence length="245" mass="27923">MSLIRQDSRPLYILVKNKLEELIADGIYQPGDQLPSESKLAEEFGVSRATLREGLRVLEEGKVNRKHGVGTFIKEDSLWFEGGIEELSSLTEMIEDLGLNAGTTCLDSEDIKANGELAKRFDTKEGSLLLNIQRIRTADEEPVAYCNDYLLKEVLTDMVDHEDLYGSIFELLQDKCGIFITHAVSDVIPITIDHEVNKILGISDDRVPLLLLKQMHYDAEDRPILYSESYFRSDKFRFHVVRKRS</sequence>
<dbReference type="Gene3D" id="3.40.1410.10">
    <property type="entry name" value="Chorismate lyase-like"/>
    <property type="match status" value="1"/>
</dbReference>